<accession>A0A6J7SNT8</accession>
<dbReference type="InterPro" id="IPR000709">
    <property type="entry name" value="Leu_Ile_Val-bd"/>
</dbReference>
<evidence type="ECO:0000256" key="1">
    <source>
        <dbReference type="ARBA" id="ARBA00022448"/>
    </source>
</evidence>
<evidence type="ECO:0000313" key="5">
    <source>
        <dbReference type="EMBL" id="CAB5042673.1"/>
    </source>
</evidence>
<dbReference type="PANTHER" id="PTHR47235:SF1">
    <property type="entry name" value="BLR6548 PROTEIN"/>
    <property type="match status" value="1"/>
</dbReference>
<dbReference type="Gene3D" id="3.40.50.2300">
    <property type="match status" value="2"/>
</dbReference>
<dbReference type="Pfam" id="PF13458">
    <property type="entry name" value="Peripla_BP_6"/>
    <property type="match status" value="1"/>
</dbReference>
<dbReference type="CDD" id="cd06341">
    <property type="entry name" value="PBP1_ABC_ligand_binding-like"/>
    <property type="match status" value="1"/>
</dbReference>
<dbReference type="PANTHER" id="PTHR47235">
    <property type="entry name" value="BLR6548 PROTEIN"/>
    <property type="match status" value="1"/>
</dbReference>
<name>A0A6J7SNT8_9ZZZZ</name>
<sequence>MSSESLAPAVLLPWAIAHHSSVKRYALVAMGVVCALSLAACGTSDNTSGQSAGPNPTPLRTCGALAGVNNSTITLGVVFPKTGPAASTFENFGIAAQLRVNEINAKGGVNGRRLVLNTYDDRNDAKTQSAVAEQALEDGVFGILAASQQQSMYPALKQANIPVAGVPNLPPYATDLNVFGVYGAYSTGYTSTASAQRLRAIKASSIATVTLKSPGALSSARGFVSTLSSQTLKPALPIQVLATADSSTAVIAAKIKKSGADAVNVISLVESGIALARSLKSQGGKKVTVLVNGLIDPATVIATDGVLDGAVGAPYGFVPLQLNTPEVKRYVAGMAAAGVNPYSDFAPLGYIAADLMIAGLTSAGQCPTPEDFIRIQRGVTDYTGGNLLPGRISFAPGVTPDGDPAKCTWFVTIRGESVLPDTGPTCGQLVKVQ</sequence>
<organism evidence="5">
    <name type="scientific">freshwater metagenome</name>
    <dbReference type="NCBI Taxonomy" id="449393"/>
    <lineage>
        <taxon>unclassified sequences</taxon>
        <taxon>metagenomes</taxon>
        <taxon>ecological metagenomes</taxon>
    </lineage>
</organism>
<keyword evidence="3" id="KW-0029">Amino-acid transport</keyword>
<dbReference type="GO" id="GO:0006865">
    <property type="term" value="P:amino acid transport"/>
    <property type="evidence" value="ECO:0007669"/>
    <property type="project" value="UniProtKB-KW"/>
</dbReference>
<evidence type="ECO:0000259" key="4">
    <source>
        <dbReference type="Pfam" id="PF13458"/>
    </source>
</evidence>
<dbReference type="PRINTS" id="PR00337">
    <property type="entry name" value="LEUILEVALBP"/>
</dbReference>
<keyword evidence="2" id="KW-0732">Signal</keyword>
<dbReference type="SUPFAM" id="SSF53822">
    <property type="entry name" value="Periplasmic binding protein-like I"/>
    <property type="match status" value="1"/>
</dbReference>
<protein>
    <submittedName>
        <fullName evidence="5">Unannotated protein</fullName>
    </submittedName>
</protein>
<evidence type="ECO:0000256" key="3">
    <source>
        <dbReference type="ARBA" id="ARBA00022970"/>
    </source>
</evidence>
<proteinExistence type="predicted"/>
<dbReference type="InterPro" id="IPR028082">
    <property type="entry name" value="Peripla_BP_I"/>
</dbReference>
<dbReference type="InterPro" id="IPR028081">
    <property type="entry name" value="Leu-bd"/>
</dbReference>
<gene>
    <name evidence="5" type="ORF">UFOPK4237_01593</name>
</gene>
<dbReference type="AlphaFoldDB" id="A0A6J7SNT8"/>
<reference evidence="5" key="1">
    <citation type="submission" date="2020-05" db="EMBL/GenBank/DDBJ databases">
        <authorList>
            <person name="Chiriac C."/>
            <person name="Salcher M."/>
            <person name="Ghai R."/>
            <person name="Kavagutti S V."/>
        </authorList>
    </citation>
    <scope>NUCLEOTIDE SEQUENCE</scope>
</reference>
<dbReference type="EMBL" id="CAFBPZ010000152">
    <property type="protein sequence ID" value="CAB5042673.1"/>
    <property type="molecule type" value="Genomic_DNA"/>
</dbReference>
<evidence type="ECO:0000256" key="2">
    <source>
        <dbReference type="ARBA" id="ARBA00022729"/>
    </source>
</evidence>
<feature type="domain" description="Leucine-binding protein" evidence="4">
    <location>
        <begin position="72"/>
        <end position="414"/>
    </location>
</feature>
<keyword evidence="1" id="KW-0813">Transport</keyword>